<organism evidence="1 2">
    <name type="scientific">Chlorogloeopsis fritschii PCC 6912</name>
    <dbReference type="NCBI Taxonomy" id="211165"/>
    <lineage>
        <taxon>Bacteria</taxon>
        <taxon>Bacillati</taxon>
        <taxon>Cyanobacteriota</taxon>
        <taxon>Cyanophyceae</taxon>
        <taxon>Nostocales</taxon>
        <taxon>Chlorogloeopsidaceae</taxon>
        <taxon>Chlorogloeopsis</taxon>
    </lineage>
</organism>
<dbReference type="EMBL" id="RSCJ01000002">
    <property type="protein sequence ID" value="RUR85807.1"/>
    <property type="molecule type" value="Genomic_DNA"/>
</dbReference>
<protein>
    <recommendedName>
        <fullName evidence="3">CopG family transcriptional regulator</fullName>
    </recommendedName>
</protein>
<dbReference type="OrthoDB" id="14727at2"/>
<keyword evidence="2" id="KW-1185">Reference proteome</keyword>
<dbReference type="STRING" id="211165.GCA_000317285_06017"/>
<dbReference type="InterPro" id="IPR036249">
    <property type="entry name" value="Thioredoxin-like_sf"/>
</dbReference>
<dbReference type="Proteomes" id="UP000268857">
    <property type="component" value="Unassembled WGS sequence"/>
</dbReference>
<sequence length="200" mass="22370">MKKHLSNWMNKFSRPFVVVIITTGILATSYATVAELSKADNIKLSNNLQTVASNSQLISTTSIWDQETESYSGKREITVYRSPACGCCGGWIEHMQKHGFKIKADIKTDEMEAIKQKYNLPQDLASCHTAIIDGYVMEGHIPADDIKRFLKQKPKFVGLAVPGMPVGTPGMESGNRKQPFSIVAFDKKGEVEVFKEYQNY</sequence>
<dbReference type="InterPro" id="IPR007332">
    <property type="entry name" value="DUF411"/>
</dbReference>
<dbReference type="Pfam" id="PF04214">
    <property type="entry name" value="DUF411"/>
    <property type="match status" value="1"/>
</dbReference>
<comment type="caution">
    <text evidence="1">The sequence shown here is derived from an EMBL/GenBank/DDBJ whole genome shotgun (WGS) entry which is preliminary data.</text>
</comment>
<dbReference type="SUPFAM" id="SSF52833">
    <property type="entry name" value="Thioredoxin-like"/>
    <property type="match status" value="1"/>
</dbReference>
<accession>A0A433NPR9</accession>
<evidence type="ECO:0000313" key="2">
    <source>
        <dbReference type="Proteomes" id="UP000268857"/>
    </source>
</evidence>
<reference evidence="1 2" key="1">
    <citation type="journal article" date="2019" name="Genome Biol. Evol.">
        <title>Day and night: Metabolic profiles and evolutionary relationships of six axenic non-marine cyanobacteria.</title>
        <authorList>
            <person name="Will S.E."/>
            <person name="Henke P."/>
            <person name="Boedeker C."/>
            <person name="Huang S."/>
            <person name="Brinkmann H."/>
            <person name="Rohde M."/>
            <person name="Jarek M."/>
            <person name="Friedl T."/>
            <person name="Seufert S."/>
            <person name="Schumacher M."/>
            <person name="Overmann J."/>
            <person name="Neumann-Schaal M."/>
            <person name="Petersen J."/>
        </authorList>
    </citation>
    <scope>NUCLEOTIDE SEQUENCE [LARGE SCALE GENOMIC DNA]</scope>
    <source>
        <strain evidence="1 2">PCC 6912</strain>
    </source>
</reference>
<dbReference type="RefSeq" id="WP_016878021.1">
    <property type="nucleotide sequence ID" value="NZ_AJLN01000140.1"/>
</dbReference>
<gene>
    <name evidence="1" type="ORF">PCC6912_06320</name>
</gene>
<proteinExistence type="predicted"/>
<dbReference type="AlphaFoldDB" id="A0A433NPR9"/>
<evidence type="ECO:0008006" key="3">
    <source>
        <dbReference type="Google" id="ProtNLM"/>
    </source>
</evidence>
<evidence type="ECO:0000313" key="1">
    <source>
        <dbReference type="EMBL" id="RUR85807.1"/>
    </source>
</evidence>
<name>A0A433NPR9_CHLFR</name>